<dbReference type="Proteomes" id="UP000501726">
    <property type="component" value="Chromosome"/>
</dbReference>
<dbReference type="RefSeq" id="WP_173271533.1">
    <property type="nucleotide sequence ID" value="NZ_AP021889.1"/>
</dbReference>
<evidence type="ECO:0000313" key="1">
    <source>
        <dbReference type="EMBL" id="BBP45649.1"/>
    </source>
</evidence>
<accession>A0A6F8PU62</accession>
<protein>
    <submittedName>
        <fullName evidence="1">Uncharacterized protein</fullName>
    </submittedName>
</protein>
<gene>
    <name evidence="1" type="ORF">THMIRHAS_10220</name>
</gene>
<reference evidence="2" key="1">
    <citation type="submission" date="2019-11" db="EMBL/GenBank/DDBJ databases">
        <title>Isolation and characterization of two novel species in the genus Thiomicrorhabdus.</title>
        <authorList>
            <person name="Mochizuki J."/>
            <person name="Kojima H."/>
            <person name="Fukui M."/>
        </authorList>
    </citation>
    <scope>NUCLEOTIDE SEQUENCE [LARGE SCALE GENOMIC DNA]</scope>
    <source>
        <strain evidence="2">aks77</strain>
    </source>
</reference>
<name>A0A6F8PU62_9GAMM</name>
<keyword evidence="2" id="KW-1185">Reference proteome</keyword>
<organism evidence="1 2">
    <name type="scientific">Thiosulfatimonas sediminis</name>
    <dbReference type="NCBI Taxonomy" id="2675054"/>
    <lineage>
        <taxon>Bacteria</taxon>
        <taxon>Pseudomonadati</taxon>
        <taxon>Pseudomonadota</taxon>
        <taxon>Gammaproteobacteria</taxon>
        <taxon>Thiotrichales</taxon>
        <taxon>Piscirickettsiaceae</taxon>
        <taxon>Thiosulfatimonas</taxon>
    </lineage>
</organism>
<evidence type="ECO:0000313" key="2">
    <source>
        <dbReference type="Proteomes" id="UP000501726"/>
    </source>
</evidence>
<dbReference type="AlphaFoldDB" id="A0A6F8PU62"/>
<dbReference type="KEGG" id="tse:THMIRHAS_10220"/>
<proteinExistence type="predicted"/>
<sequence length="62" mass="7082">MVGKRCLPDGYERVSIHCQYYTCRKARDLLAVRGIDETTLQAIEKDLIYSIMEMGSGYSDDC</sequence>
<dbReference type="EMBL" id="AP021889">
    <property type="protein sequence ID" value="BBP45649.1"/>
    <property type="molecule type" value="Genomic_DNA"/>
</dbReference>